<evidence type="ECO:0000256" key="7">
    <source>
        <dbReference type="ARBA" id="ARBA00023180"/>
    </source>
</evidence>
<evidence type="ECO:0000256" key="6">
    <source>
        <dbReference type="ARBA" id="ARBA00023136"/>
    </source>
</evidence>
<accession>A0A6C0N3F5</accession>
<evidence type="ECO:0000256" key="5">
    <source>
        <dbReference type="ARBA" id="ARBA00022989"/>
    </source>
</evidence>
<keyword evidence="7" id="KW-0325">Glycoprotein</keyword>
<comment type="subcellular location">
    <subcellularLocation>
        <location evidence="1">Membrane</location>
        <topology evidence="1">Single-pass membrane protein</topology>
    </subcellularLocation>
</comment>
<evidence type="ECO:0000313" key="9">
    <source>
        <dbReference type="EMBL" id="QHW05401.1"/>
    </source>
</evidence>
<dbReference type="EMBL" id="MN207458">
    <property type="protein sequence ID" value="QHW05401.1"/>
    <property type="molecule type" value="Genomic_DNA"/>
</dbReference>
<keyword evidence="4 8" id="KW-0812">Transmembrane</keyword>
<evidence type="ECO:0000256" key="3">
    <source>
        <dbReference type="ARBA" id="ARBA00022581"/>
    </source>
</evidence>
<keyword evidence="5 8" id="KW-1133">Transmembrane helix</keyword>
<evidence type="ECO:0000256" key="8">
    <source>
        <dbReference type="SAM" id="Phobius"/>
    </source>
</evidence>
<dbReference type="PRINTS" id="PR00668">
    <property type="entry name" value="GLYCPROTEINC"/>
</dbReference>
<evidence type="ECO:0000256" key="1">
    <source>
        <dbReference type="ARBA" id="ARBA00004167"/>
    </source>
</evidence>
<dbReference type="SUPFAM" id="SSF48726">
    <property type="entry name" value="Immunoglobulin"/>
    <property type="match status" value="1"/>
</dbReference>
<reference evidence="9" key="1">
    <citation type="submission" date="2019-07" db="EMBL/GenBank/DDBJ databases">
        <authorList>
            <person name="Long D.T."/>
        </authorList>
    </citation>
    <scope>NUCLEOTIDE SEQUENCE</scope>
    <source>
        <strain evidence="9">Hue01</strain>
    </source>
</reference>
<organism evidence="9">
    <name type="scientific">anatid alphaherpesvirus 1</name>
    <dbReference type="NCBI Taxonomy" id="104388"/>
    <lineage>
        <taxon>Viruses</taxon>
        <taxon>Duplodnaviria</taxon>
        <taxon>Heunggongvirae</taxon>
        <taxon>Peploviricota</taxon>
        <taxon>Herviviricetes</taxon>
        <taxon>Herpesvirales</taxon>
        <taxon>Orthoherpesviridae</taxon>
        <taxon>Alphaherpesvirinae</taxon>
        <taxon>Mardivirus</taxon>
        <taxon>Mardivirus anatidalpha1</taxon>
    </lineage>
</organism>
<dbReference type="InterPro" id="IPR001038">
    <property type="entry name" value="GA_GC"/>
</dbReference>
<sequence>MGPLVMVAFSVSLLLTITITRSQNAAQMTCSSTKQLAYHGEKITFGCEPKGNATNAKNWTMVVTFYHKPTQAVDLLSPVEWNGMQYDPVGSKQAQPRIIYTAMPSNADSGLGEYDLHGLDEKHYGFEPTEDSSFPLTILKPTALDEGLYEWVLSTPFVESNTNKTKRRTEAIGAITLKIIKIPSGISVIAHPMVYGQRYRATCILENFFPPGSGRMTWVVDDSTNLPINSVRTLSTAKSEEDTVSLIGSLLLGSSIDSMPPEITCKAIWNGQGETRTFNASAVPVVYSKPNVILTFESGHAVCNARCVADTAAVGIKWMVGRELKENIWKDGMVEVVGQCIDHPGTVNIRSRYPLEYTGTVTQYTCRVEGYPEELPIFEDAALYDSSPYSEGKPMIMIIVTVLTAGILTGGIILIMAVCFYYSRDKADNII</sequence>
<keyword evidence="3" id="KW-0945">Host-virus interaction</keyword>
<feature type="transmembrane region" description="Helical" evidence="8">
    <location>
        <begin position="395"/>
        <end position="422"/>
    </location>
</feature>
<gene>
    <name evidence="9" type="primary">UL44</name>
</gene>
<evidence type="ECO:0000256" key="2">
    <source>
        <dbReference type="ARBA" id="ARBA00005284"/>
    </source>
</evidence>
<keyword evidence="6 8" id="KW-0472">Membrane</keyword>
<dbReference type="InterPro" id="IPR036179">
    <property type="entry name" value="Ig-like_dom_sf"/>
</dbReference>
<name>A0A6C0N3F5_9ALPH</name>
<dbReference type="GO" id="GO:0016020">
    <property type="term" value="C:membrane"/>
    <property type="evidence" value="ECO:0007669"/>
    <property type="project" value="UniProtKB-SubCell"/>
</dbReference>
<evidence type="ECO:0000256" key="4">
    <source>
        <dbReference type="ARBA" id="ARBA00022692"/>
    </source>
</evidence>
<dbReference type="Pfam" id="PF02124">
    <property type="entry name" value="Marek_A"/>
    <property type="match status" value="1"/>
</dbReference>
<proteinExistence type="inferred from homology"/>
<comment type="similarity">
    <text evidence="2">Belongs to the herpesviridae glycoprotein C family.</text>
</comment>
<protein>
    <submittedName>
        <fullName evidence="9">Glycoprotein C</fullName>
    </submittedName>
</protein>